<comment type="catalytic activity">
    <reaction evidence="1">
        <text>chorismate = prephenate</text>
        <dbReference type="Rhea" id="RHEA:13897"/>
        <dbReference type="ChEBI" id="CHEBI:29748"/>
        <dbReference type="ChEBI" id="CHEBI:29934"/>
        <dbReference type="EC" id="5.4.99.5"/>
    </reaction>
</comment>
<gene>
    <name evidence="22" type="primary">pheA</name>
    <name evidence="22" type="ORF">NHN17_05210</name>
</gene>
<evidence type="ECO:0000256" key="9">
    <source>
        <dbReference type="ARBA" id="ARBA00022490"/>
    </source>
</evidence>
<evidence type="ECO:0000256" key="3">
    <source>
        <dbReference type="ARBA" id="ARBA00004496"/>
    </source>
</evidence>
<dbReference type="PROSITE" id="PS51168">
    <property type="entry name" value="CHORISMATE_MUT_2"/>
    <property type="match status" value="1"/>
</dbReference>
<dbReference type="Gene3D" id="3.40.190.10">
    <property type="entry name" value="Periplasmic binding protein-like II"/>
    <property type="match status" value="2"/>
</dbReference>
<evidence type="ECO:0000259" key="19">
    <source>
        <dbReference type="PROSITE" id="PS51168"/>
    </source>
</evidence>
<keyword evidence="15" id="KW-0511">Multifunctional enzyme</keyword>
<dbReference type="PROSITE" id="PS51671">
    <property type="entry name" value="ACT"/>
    <property type="match status" value="1"/>
</dbReference>
<dbReference type="PIRSF" id="PIRSF001500">
    <property type="entry name" value="Chor_mut_pdt_Ppr"/>
    <property type="match status" value="1"/>
</dbReference>
<keyword evidence="12" id="KW-0584">Phenylalanine biosynthesis</keyword>
<feature type="domain" description="Chorismate mutase" evidence="19">
    <location>
        <begin position="2"/>
        <end position="93"/>
    </location>
</feature>
<sequence length="396" mass="44278">MTEPQYSLDEIRTNVSRIDNEILKLLAERRQLSLEVAKSKIQTAKPVRDQTREQALLLRLIETGKSLQLDAQYVTQIFHTIIEDSVLFQQAFLQKIANPESLQPVARVSFLGAKGSYSNLASRSYFSKKQTKLVELSCSTFRDVLHMVEIGNADYGVLPIENTSSGSINEVYDLLQHTSLSIVGEINQPIEHCLLAVADTKLEDIDTLYSHPQPHQQCSEYLHSMGNITQEYCSSTAEAMKQVAELQQPNVAAIGNASSGELYGLTPLKSNIANQQENYTRFIVVARKPVDVTSLIPAKTTLTMSTAQKAGSLVECLLVLRNLNINMTKLESRPVIGNPWEEMFYVDVEENLKSEVMQDALEELTRLTRFIKVLGCYPSENVKPVDPETGDLILRG</sequence>
<dbReference type="PANTHER" id="PTHR21022:SF19">
    <property type="entry name" value="PREPHENATE DEHYDRATASE-RELATED"/>
    <property type="match status" value="1"/>
</dbReference>
<dbReference type="PROSITE" id="PS00858">
    <property type="entry name" value="PREPHENATE_DEHYDR_2"/>
    <property type="match status" value="1"/>
</dbReference>
<comment type="pathway">
    <text evidence="5">Metabolic intermediate biosynthesis; prephenate biosynthesis; prephenate from chorismate: step 1/1.</text>
</comment>
<dbReference type="EC" id="5.4.99.5" evidence="6"/>
<keyword evidence="9" id="KW-0963">Cytoplasm</keyword>
<dbReference type="NCBIfam" id="NF008865">
    <property type="entry name" value="PRK11898.1"/>
    <property type="match status" value="1"/>
</dbReference>
<dbReference type="InterPro" id="IPR010952">
    <property type="entry name" value="CM_P_1"/>
</dbReference>
<evidence type="ECO:0000256" key="13">
    <source>
        <dbReference type="ARBA" id="ARBA00023235"/>
    </source>
</evidence>
<dbReference type="Pfam" id="PF00800">
    <property type="entry name" value="PDT"/>
    <property type="match status" value="1"/>
</dbReference>
<dbReference type="InterPro" id="IPR045865">
    <property type="entry name" value="ACT-like_dom_sf"/>
</dbReference>
<feature type="domain" description="Prephenate dehydratase" evidence="20">
    <location>
        <begin position="107"/>
        <end position="287"/>
    </location>
</feature>
<keyword evidence="13" id="KW-0413">Isomerase</keyword>
<dbReference type="EC" id="4.2.1.51" evidence="7"/>
<dbReference type="PANTHER" id="PTHR21022">
    <property type="entry name" value="PREPHENATE DEHYDRATASE P PROTEIN"/>
    <property type="match status" value="1"/>
</dbReference>
<evidence type="ECO:0000256" key="18">
    <source>
        <dbReference type="ARBA" id="ARBA00047848"/>
    </source>
</evidence>
<evidence type="ECO:0000256" key="17">
    <source>
        <dbReference type="ARBA" id="ARBA00031520"/>
    </source>
</evidence>
<evidence type="ECO:0000256" key="14">
    <source>
        <dbReference type="ARBA" id="ARBA00023239"/>
    </source>
</evidence>
<evidence type="ECO:0000256" key="7">
    <source>
        <dbReference type="ARBA" id="ARBA00013147"/>
    </source>
</evidence>
<dbReference type="InterPro" id="IPR036263">
    <property type="entry name" value="Chorismate_II_sf"/>
</dbReference>
<dbReference type="SUPFAM" id="SSF55021">
    <property type="entry name" value="ACT-like"/>
    <property type="match status" value="1"/>
</dbReference>
<dbReference type="SMART" id="SM00830">
    <property type="entry name" value="CM_2"/>
    <property type="match status" value="1"/>
</dbReference>
<evidence type="ECO:0000256" key="6">
    <source>
        <dbReference type="ARBA" id="ARBA00012404"/>
    </source>
</evidence>
<dbReference type="RefSeq" id="WP_255041078.1">
    <property type="nucleotide sequence ID" value="NZ_JANEYT010000008.1"/>
</dbReference>
<dbReference type="NCBIfam" id="TIGR01797">
    <property type="entry name" value="CM_P_1"/>
    <property type="match status" value="1"/>
</dbReference>
<evidence type="ECO:0000256" key="2">
    <source>
        <dbReference type="ARBA" id="ARBA00002364"/>
    </source>
</evidence>
<dbReference type="InterPro" id="IPR001086">
    <property type="entry name" value="Preph_deHydtase"/>
</dbReference>
<dbReference type="Proteomes" id="UP001524460">
    <property type="component" value="Unassembled WGS sequence"/>
</dbReference>
<organism evidence="22 23">
    <name type="scientific">Photobacterium pectinilyticum</name>
    <dbReference type="NCBI Taxonomy" id="2906793"/>
    <lineage>
        <taxon>Bacteria</taxon>
        <taxon>Pseudomonadati</taxon>
        <taxon>Pseudomonadota</taxon>
        <taxon>Gammaproteobacteria</taxon>
        <taxon>Vibrionales</taxon>
        <taxon>Vibrionaceae</taxon>
        <taxon>Photobacterium</taxon>
    </lineage>
</organism>
<dbReference type="SUPFAM" id="SSF53850">
    <property type="entry name" value="Periplasmic binding protein-like II"/>
    <property type="match status" value="1"/>
</dbReference>
<dbReference type="Gene3D" id="1.20.59.10">
    <property type="entry name" value="Chorismate mutase"/>
    <property type="match status" value="1"/>
</dbReference>
<dbReference type="EMBL" id="JANEYT010000008">
    <property type="protein sequence ID" value="MCQ1057473.1"/>
    <property type="molecule type" value="Genomic_DNA"/>
</dbReference>
<dbReference type="CDD" id="cd04905">
    <property type="entry name" value="ACT_CM-PDT"/>
    <property type="match status" value="1"/>
</dbReference>
<evidence type="ECO:0000313" key="23">
    <source>
        <dbReference type="Proteomes" id="UP001524460"/>
    </source>
</evidence>
<comment type="caution">
    <text evidence="22">The sequence shown here is derived from an EMBL/GenBank/DDBJ whole genome shotgun (WGS) entry which is preliminary data.</text>
</comment>
<dbReference type="Gene3D" id="3.30.70.260">
    <property type="match status" value="1"/>
</dbReference>
<keyword evidence="14 22" id="KW-0456">Lyase</keyword>
<dbReference type="PROSITE" id="PS00857">
    <property type="entry name" value="PREPHENATE_DEHYDR_1"/>
    <property type="match status" value="1"/>
</dbReference>
<protein>
    <recommendedName>
        <fullName evidence="8">Bifunctional chorismate mutase/prephenate dehydratase</fullName>
        <ecNumber evidence="7">4.2.1.51</ecNumber>
        <ecNumber evidence="6">5.4.99.5</ecNumber>
    </recommendedName>
    <alternativeName>
        <fullName evidence="17">Chorismate mutase-prephenate dehydratase</fullName>
    </alternativeName>
    <alternativeName>
        <fullName evidence="16">p-protein</fullName>
    </alternativeName>
</protein>
<keyword evidence="10" id="KW-0028">Amino-acid biosynthesis</keyword>
<dbReference type="InterPro" id="IPR036979">
    <property type="entry name" value="CM_dom_sf"/>
</dbReference>
<evidence type="ECO:0000256" key="15">
    <source>
        <dbReference type="ARBA" id="ARBA00023268"/>
    </source>
</evidence>
<keyword evidence="23" id="KW-1185">Reference proteome</keyword>
<evidence type="ECO:0000256" key="8">
    <source>
        <dbReference type="ARBA" id="ARBA00014401"/>
    </source>
</evidence>
<keyword evidence="11" id="KW-0057">Aromatic amino acid biosynthesis</keyword>
<reference evidence="22 23" key="1">
    <citation type="submission" date="2022-07" db="EMBL/GenBank/DDBJ databases">
        <title>Photobacterium pectinilyticum sp. nov., a marine bacterium isolated from surface seawater of Qingdao offshore.</title>
        <authorList>
            <person name="Wang X."/>
        </authorList>
    </citation>
    <scope>NUCLEOTIDE SEQUENCE [LARGE SCALE GENOMIC DNA]</scope>
    <source>
        <strain evidence="22 23">ZSDE20</strain>
    </source>
</reference>
<dbReference type="InterPro" id="IPR018528">
    <property type="entry name" value="Preph_deHydtase_CS"/>
</dbReference>
<comment type="catalytic activity">
    <reaction evidence="18">
        <text>prephenate + H(+) = 3-phenylpyruvate + CO2 + H2O</text>
        <dbReference type="Rhea" id="RHEA:21648"/>
        <dbReference type="ChEBI" id="CHEBI:15377"/>
        <dbReference type="ChEBI" id="CHEBI:15378"/>
        <dbReference type="ChEBI" id="CHEBI:16526"/>
        <dbReference type="ChEBI" id="CHEBI:18005"/>
        <dbReference type="ChEBI" id="CHEBI:29934"/>
        <dbReference type="EC" id="4.2.1.51"/>
    </reaction>
</comment>
<evidence type="ECO:0000256" key="12">
    <source>
        <dbReference type="ARBA" id="ARBA00023222"/>
    </source>
</evidence>
<evidence type="ECO:0000259" key="20">
    <source>
        <dbReference type="PROSITE" id="PS51171"/>
    </source>
</evidence>
<dbReference type="PROSITE" id="PS51171">
    <property type="entry name" value="PREPHENATE_DEHYDR_3"/>
    <property type="match status" value="1"/>
</dbReference>
<evidence type="ECO:0000259" key="21">
    <source>
        <dbReference type="PROSITE" id="PS51671"/>
    </source>
</evidence>
<dbReference type="GO" id="GO:0004664">
    <property type="term" value="F:prephenate dehydratase activity"/>
    <property type="evidence" value="ECO:0007669"/>
    <property type="project" value="UniProtKB-EC"/>
</dbReference>
<evidence type="ECO:0000256" key="11">
    <source>
        <dbReference type="ARBA" id="ARBA00023141"/>
    </source>
</evidence>
<dbReference type="InterPro" id="IPR008242">
    <property type="entry name" value="Chor_mutase/pphenate_deHydtase"/>
</dbReference>
<comment type="subcellular location">
    <subcellularLocation>
        <location evidence="3">Cytoplasm</location>
    </subcellularLocation>
</comment>
<dbReference type="Pfam" id="PF01817">
    <property type="entry name" value="CM_2"/>
    <property type="match status" value="1"/>
</dbReference>
<dbReference type="InterPro" id="IPR002912">
    <property type="entry name" value="ACT_dom"/>
</dbReference>
<accession>A0ABT1MYB2</accession>
<comment type="pathway">
    <text evidence="4">Amino-acid biosynthesis; L-phenylalanine biosynthesis; phenylpyruvate from prephenate: step 1/1.</text>
</comment>
<evidence type="ECO:0000256" key="10">
    <source>
        <dbReference type="ARBA" id="ARBA00022605"/>
    </source>
</evidence>
<evidence type="ECO:0000313" key="22">
    <source>
        <dbReference type="EMBL" id="MCQ1057473.1"/>
    </source>
</evidence>
<feature type="domain" description="ACT" evidence="21">
    <location>
        <begin position="301"/>
        <end position="378"/>
    </location>
</feature>
<proteinExistence type="predicted"/>
<dbReference type="CDD" id="cd13631">
    <property type="entry name" value="PBP2_Ct-PDT_like"/>
    <property type="match status" value="1"/>
</dbReference>
<dbReference type="InterPro" id="IPR002701">
    <property type="entry name" value="CM_II_prokaryot"/>
</dbReference>
<name>A0ABT1MYB2_9GAMM</name>
<comment type="function">
    <text evidence="2">Catalyzes the Claisen rearrangement of chorismate to prephenate and the decarboxylation/dehydration of prephenate to phenylpyruvate.</text>
</comment>
<evidence type="ECO:0000256" key="16">
    <source>
        <dbReference type="ARBA" id="ARBA00031175"/>
    </source>
</evidence>
<evidence type="ECO:0000256" key="5">
    <source>
        <dbReference type="ARBA" id="ARBA00004817"/>
    </source>
</evidence>
<dbReference type="SUPFAM" id="SSF48600">
    <property type="entry name" value="Chorismate mutase II"/>
    <property type="match status" value="1"/>
</dbReference>
<evidence type="ECO:0000256" key="1">
    <source>
        <dbReference type="ARBA" id="ARBA00000824"/>
    </source>
</evidence>
<evidence type="ECO:0000256" key="4">
    <source>
        <dbReference type="ARBA" id="ARBA00004741"/>
    </source>
</evidence>